<reference evidence="3" key="1">
    <citation type="submission" date="2020-05" db="EMBL/GenBank/DDBJ databases">
        <title>WGS assembly of Panicum virgatum.</title>
        <authorList>
            <person name="Lovell J.T."/>
            <person name="Jenkins J."/>
            <person name="Shu S."/>
            <person name="Juenger T.E."/>
            <person name="Schmutz J."/>
        </authorList>
    </citation>
    <scope>NUCLEOTIDE SEQUENCE</scope>
    <source>
        <strain evidence="3">AP13</strain>
    </source>
</reference>
<dbReference type="AlphaFoldDB" id="A0A8T0S0J2"/>
<accession>A0A8T0S0J2</accession>
<evidence type="ECO:0000256" key="1">
    <source>
        <dbReference type="SAM" id="MobiDB-lite"/>
    </source>
</evidence>
<feature type="compositionally biased region" description="Low complexity" evidence="1">
    <location>
        <begin position="114"/>
        <end position="127"/>
    </location>
</feature>
<evidence type="ECO:0000256" key="2">
    <source>
        <dbReference type="SAM" id="Phobius"/>
    </source>
</evidence>
<gene>
    <name evidence="3" type="ORF">PVAP13_5NG273000</name>
</gene>
<keyword evidence="4" id="KW-1185">Reference proteome</keyword>
<name>A0A8T0S0J2_PANVG</name>
<dbReference type="Proteomes" id="UP000823388">
    <property type="component" value="Chromosome 5N"/>
</dbReference>
<sequence length="144" mass="15903">MDNPFSPQHQRDTRGNPGTRPEAGAAWCRCPHSRAVFEQIFSHIPFVVAAVVLLLLTRVQPPTRRVFCNPAALPVVARRRGFDALGKLSGVIQLPLPVMHRRNSYSGSGHGRLRSTSPRTSRRNSTTLPVVRRRNLGDRGAAPP</sequence>
<keyword evidence="2" id="KW-0472">Membrane</keyword>
<keyword evidence="2" id="KW-0812">Transmembrane</keyword>
<feature type="region of interest" description="Disordered" evidence="1">
    <location>
        <begin position="101"/>
        <end position="144"/>
    </location>
</feature>
<evidence type="ECO:0000313" key="4">
    <source>
        <dbReference type="Proteomes" id="UP000823388"/>
    </source>
</evidence>
<protein>
    <submittedName>
        <fullName evidence="3">Uncharacterized protein</fullName>
    </submittedName>
</protein>
<proteinExistence type="predicted"/>
<comment type="caution">
    <text evidence="3">The sequence shown here is derived from an EMBL/GenBank/DDBJ whole genome shotgun (WGS) entry which is preliminary data.</text>
</comment>
<keyword evidence="2" id="KW-1133">Transmembrane helix</keyword>
<dbReference type="EMBL" id="CM029046">
    <property type="protein sequence ID" value="KAG2590346.1"/>
    <property type="molecule type" value="Genomic_DNA"/>
</dbReference>
<feature type="transmembrane region" description="Helical" evidence="2">
    <location>
        <begin position="40"/>
        <end position="57"/>
    </location>
</feature>
<feature type="region of interest" description="Disordered" evidence="1">
    <location>
        <begin position="1"/>
        <end position="24"/>
    </location>
</feature>
<organism evidence="3 4">
    <name type="scientific">Panicum virgatum</name>
    <name type="common">Blackwell switchgrass</name>
    <dbReference type="NCBI Taxonomy" id="38727"/>
    <lineage>
        <taxon>Eukaryota</taxon>
        <taxon>Viridiplantae</taxon>
        <taxon>Streptophyta</taxon>
        <taxon>Embryophyta</taxon>
        <taxon>Tracheophyta</taxon>
        <taxon>Spermatophyta</taxon>
        <taxon>Magnoliopsida</taxon>
        <taxon>Liliopsida</taxon>
        <taxon>Poales</taxon>
        <taxon>Poaceae</taxon>
        <taxon>PACMAD clade</taxon>
        <taxon>Panicoideae</taxon>
        <taxon>Panicodae</taxon>
        <taxon>Paniceae</taxon>
        <taxon>Panicinae</taxon>
        <taxon>Panicum</taxon>
        <taxon>Panicum sect. Hiantes</taxon>
    </lineage>
</organism>
<evidence type="ECO:0000313" key="3">
    <source>
        <dbReference type="EMBL" id="KAG2590346.1"/>
    </source>
</evidence>